<accession>A0ABQ7G160</accession>
<dbReference type="Pfam" id="PF00171">
    <property type="entry name" value="Aldedh"/>
    <property type="match status" value="1"/>
</dbReference>
<dbReference type="InterPro" id="IPR016163">
    <property type="entry name" value="Ald_DH_C"/>
</dbReference>
<dbReference type="Gene3D" id="3.40.309.10">
    <property type="entry name" value="Aldehyde Dehydrogenase, Chain A, domain 2"/>
    <property type="match status" value="1"/>
</dbReference>
<dbReference type="InterPro" id="IPR016161">
    <property type="entry name" value="Ald_DH/histidinol_DH"/>
</dbReference>
<dbReference type="PANTHER" id="PTHR42804:SF1">
    <property type="entry name" value="ALDEHYDE DEHYDROGENASE-RELATED"/>
    <property type="match status" value="1"/>
</dbReference>
<comment type="caution">
    <text evidence="2">The sequence shown here is derived from an EMBL/GenBank/DDBJ whole genome shotgun (WGS) entry which is preliminary data.</text>
</comment>
<evidence type="ECO:0000259" key="1">
    <source>
        <dbReference type="Pfam" id="PF00171"/>
    </source>
</evidence>
<gene>
    <name evidence="2" type="ORF">DUNSADRAFT_17765</name>
</gene>
<dbReference type="SUPFAM" id="SSF53720">
    <property type="entry name" value="ALDH-like"/>
    <property type="match status" value="1"/>
</dbReference>
<evidence type="ECO:0000313" key="2">
    <source>
        <dbReference type="EMBL" id="KAF5828342.1"/>
    </source>
</evidence>
<evidence type="ECO:0000313" key="3">
    <source>
        <dbReference type="Proteomes" id="UP000815325"/>
    </source>
</evidence>
<proteinExistence type="predicted"/>
<sequence length="495" mass="53924">MDARKQAWTAVGCQERAVMMRASMHNTLKHAREMASVSTDAKGAGGGGIGDEWVALISCVAGLQEYVATMEADGQPNVPITIRPSTGQLVAEVFPRGPLKTLFPGSRGEVWLEPGKPATQGKVYREKKEGNASKGGLALVLGAGNQLCVVFLDLLHKLIADDEVVIVKMSPVNDYVGPILEKVFTPFVEKGFLAFVYGGIEESRHLTTHPLVTSIHLTGSKATYDAILATPGVQGKPVTAELGNVTPYIIVPGPWSEADLEYHAKSVAFGLIQNCGHNCITLELVVTAEDWPLRPAFLAALRKALDNTSEKVPYYPGSEAKYTRFREQFAHKQEVCIPGTGDDASAFLRAATSFVNERCFGSLSVGVWIHPETQKQHQEAFTKAIDDLQYGSICVNVPCHILFSFPSMPWGALPGNGQKARESGVGHVHNTLLLDHPVKSVLSMPWIVVPKPIWHADNYALEYISDHMMRCIASFGDTPRTMWYMTRVAAAAMRA</sequence>
<keyword evidence="3" id="KW-1185">Reference proteome</keyword>
<dbReference type="Gene3D" id="3.40.605.10">
    <property type="entry name" value="Aldehyde Dehydrogenase, Chain A, domain 1"/>
    <property type="match status" value="1"/>
</dbReference>
<protein>
    <submittedName>
        <fullName evidence="2">Aldehyde/histidinol dehydrogenase</fullName>
    </submittedName>
</protein>
<organism evidence="2 3">
    <name type="scientific">Dunaliella salina</name>
    <name type="common">Green alga</name>
    <name type="synonym">Protococcus salinus</name>
    <dbReference type="NCBI Taxonomy" id="3046"/>
    <lineage>
        <taxon>Eukaryota</taxon>
        <taxon>Viridiplantae</taxon>
        <taxon>Chlorophyta</taxon>
        <taxon>core chlorophytes</taxon>
        <taxon>Chlorophyceae</taxon>
        <taxon>CS clade</taxon>
        <taxon>Chlamydomonadales</taxon>
        <taxon>Dunaliellaceae</taxon>
        <taxon>Dunaliella</taxon>
    </lineage>
</organism>
<dbReference type="EMBL" id="MU070319">
    <property type="protein sequence ID" value="KAF5828342.1"/>
    <property type="molecule type" value="Genomic_DNA"/>
</dbReference>
<name>A0ABQ7G160_DUNSA</name>
<dbReference type="PANTHER" id="PTHR42804">
    <property type="entry name" value="ALDEHYDE DEHYDROGENASE"/>
    <property type="match status" value="1"/>
</dbReference>
<dbReference type="InterPro" id="IPR015590">
    <property type="entry name" value="Aldehyde_DH_dom"/>
</dbReference>
<reference evidence="2" key="1">
    <citation type="submission" date="2017-08" db="EMBL/GenBank/DDBJ databases">
        <authorList>
            <person name="Polle J.E."/>
            <person name="Barry K."/>
            <person name="Cushman J."/>
            <person name="Schmutz J."/>
            <person name="Tran D."/>
            <person name="Hathwaick L.T."/>
            <person name="Yim W.C."/>
            <person name="Jenkins J."/>
            <person name="Mckie-Krisberg Z.M."/>
            <person name="Prochnik S."/>
            <person name="Lindquist E."/>
            <person name="Dockter R.B."/>
            <person name="Adam C."/>
            <person name="Molina H."/>
            <person name="Bunkerborg J."/>
            <person name="Jin E."/>
            <person name="Buchheim M."/>
            <person name="Magnuson J."/>
        </authorList>
    </citation>
    <scope>NUCLEOTIDE SEQUENCE</scope>
    <source>
        <strain evidence="2">CCAP 19/18</strain>
    </source>
</reference>
<dbReference type="InterPro" id="IPR016162">
    <property type="entry name" value="Ald_DH_N"/>
</dbReference>
<feature type="domain" description="Aldehyde dehydrogenase" evidence="1">
    <location>
        <begin position="164"/>
        <end position="306"/>
    </location>
</feature>
<dbReference type="Proteomes" id="UP000815325">
    <property type="component" value="Unassembled WGS sequence"/>
</dbReference>